<comment type="caution">
    <text evidence="3">The sequence shown here is derived from an EMBL/GenBank/DDBJ whole genome shotgun (WGS) entry which is preliminary data.</text>
</comment>
<dbReference type="InterPro" id="IPR016039">
    <property type="entry name" value="Thiolase-like"/>
</dbReference>
<dbReference type="PANTHER" id="PTHR11712:SF336">
    <property type="entry name" value="3-OXOACYL-[ACYL-CARRIER-PROTEIN] SYNTHASE, MITOCHONDRIAL"/>
    <property type="match status" value="1"/>
</dbReference>
<dbReference type="Proteomes" id="UP000238426">
    <property type="component" value="Unassembled WGS sequence"/>
</dbReference>
<evidence type="ECO:0000256" key="1">
    <source>
        <dbReference type="ARBA" id="ARBA00022679"/>
    </source>
</evidence>
<protein>
    <submittedName>
        <fullName evidence="3">3-oxoacyl-ACP synthase</fullName>
    </submittedName>
</protein>
<dbReference type="Pfam" id="PF13723">
    <property type="entry name" value="Ketoacyl-synt_2"/>
    <property type="match status" value="1"/>
</dbReference>
<dbReference type="RefSeq" id="WP_106462611.1">
    <property type="nucleotide sequence ID" value="NZ_PXOQ01000007.1"/>
</dbReference>
<evidence type="ECO:0000313" key="3">
    <source>
        <dbReference type="EMBL" id="PSG90470.1"/>
    </source>
</evidence>
<dbReference type="SUPFAM" id="SSF53901">
    <property type="entry name" value="Thiolase-like"/>
    <property type="match status" value="1"/>
</dbReference>
<proteinExistence type="predicted"/>
<name>A0A2T1NDG6_9FLAO</name>
<organism evidence="3 4">
    <name type="scientific">Aurantibacter aestuarii</name>
    <dbReference type="NCBI Taxonomy" id="1266046"/>
    <lineage>
        <taxon>Bacteria</taxon>
        <taxon>Pseudomonadati</taxon>
        <taxon>Bacteroidota</taxon>
        <taxon>Flavobacteriia</taxon>
        <taxon>Flavobacteriales</taxon>
        <taxon>Flavobacteriaceae</taxon>
        <taxon>Aurantibacter</taxon>
    </lineage>
</organism>
<dbReference type="PANTHER" id="PTHR11712">
    <property type="entry name" value="POLYKETIDE SYNTHASE-RELATED"/>
    <property type="match status" value="1"/>
</dbReference>
<sequence>MKTCYINSAVSISTQDTFDVEKLVFKPLDYSNSTVKAKYLEFKKFISPIALRRMSSAVKMGVTASQLALSKAEIEVPDAILTGTGMGCIDATETFLEAIIANNEDYLTPTAFIQSTHNTVGAQIALGLKCKSYNNTYVNGAVSFESALLDAKLCIELDEDNSILVGGIDEIGATFSDLQYKNELKDDSEIRLPKSEGAHFFGLSNIKKENSICLKSVEVLHHLKINSIETHAISILKKCGLDEVDAIITGHKNDEFDVYYESLLENTFQNTTQIAYKDVVGDYFTVSGFAVFLAQYMLINQTIPEGLTVKQNKAKPFKTILLYNQEQGQNHSFILISTC</sequence>
<dbReference type="EMBL" id="PXOQ01000007">
    <property type="protein sequence ID" value="PSG90470.1"/>
    <property type="molecule type" value="Genomic_DNA"/>
</dbReference>
<dbReference type="AlphaFoldDB" id="A0A2T1NDG6"/>
<evidence type="ECO:0000313" key="4">
    <source>
        <dbReference type="Proteomes" id="UP000238426"/>
    </source>
</evidence>
<dbReference type="GO" id="GO:0006633">
    <property type="term" value="P:fatty acid biosynthetic process"/>
    <property type="evidence" value="ECO:0007669"/>
    <property type="project" value="TreeGrafter"/>
</dbReference>
<keyword evidence="4" id="KW-1185">Reference proteome</keyword>
<dbReference type="GO" id="GO:0005829">
    <property type="term" value="C:cytosol"/>
    <property type="evidence" value="ECO:0007669"/>
    <property type="project" value="TreeGrafter"/>
</dbReference>
<feature type="domain" description="Beta-ketoacyl synthase-like N-terminal" evidence="2">
    <location>
        <begin position="44"/>
        <end position="166"/>
    </location>
</feature>
<evidence type="ECO:0000259" key="2">
    <source>
        <dbReference type="Pfam" id="PF13723"/>
    </source>
</evidence>
<dbReference type="InterPro" id="IPR000794">
    <property type="entry name" value="Beta-ketoacyl_synthase"/>
</dbReference>
<dbReference type="InterPro" id="IPR014030">
    <property type="entry name" value="Ketoacyl_synth_N"/>
</dbReference>
<keyword evidence="1" id="KW-0808">Transferase</keyword>
<dbReference type="OrthoDB" id="1404523at2"/>
<dbReference type="GO" id="GO:0004315">
    <property type="term" value="F:3-oxoacyl-[acyl-carrier-protein] synthase activity"/>
    <property type="evidence" value="ECO:0007669"/>
    <property type="project" value="TreeGrafter"/>
</dbReference>
<dbReference type="Gene3D" id="3.40.47.10">
    <property type="match status" value="1"/>
</dbReference>
<accession>A0A2T1NDG6</accession>
<gene>
    <name evidence="3" type="ORF">C7H52_04085</name>
</gene>
<reference evidence="3 4" key="1">
    <citation type="submission" date="2018-03" db="EMBL/GenBank/DDBJ databases">
        <title>Mesoflavibacter sp. HG37 and Mesoflavibacter sp. HG96 sp.nov., two marine bacteria isolated from seawater of Western Pacific Ocean.</title>
        <authorList>
            <person name="Cheng H."/>
            <person name="Wu Y.-H."/>
            <person name="Guo L.-L."/>
            <person name="Xu X.-W."/>
        </authorList>
    </citation>
    <scope>NUCLEOTIDE SEQUENCE [LARGE SCALE GENOMIC DNA]</scope>
    <source>
        <strain evidence="3 4">KCTC 32269</strain>
    </source>
</reference>